<feature type="compositionally biased region" description="Basic and acidic residues" evidence="1">
    <location>
        <begin position="742"/>
        <end position="757"/>
    </location>
</feature>
<feature type="compositionally biased region" description="Low complexity" evidence="1">
    <location>
        <begin position="68"/>
        <end position="81"/>
    </location>
</feature>
<feature type="compositionally biased region" description="Basic and acidic residues" evidence="1">
    <location>
        <begin position="261"/>
        <end position="270"/>
    </location>
</feature>
<feature type="compositionally biased region" description="Low complexity" evidence="1">
    <location>
        <begin position="198"/>
        <end position="207"/>
    </location>
</feature>
<feature type="compositionally biased region" description="Low complexity" evidence="1">
    <location>
        <begin position="923"/>
        <end position="932"/>
    </location>
</feature>
<feature type="region of interest" description="Disordered" evidence="1">
    <location>
        <begin position="55"/>
        <end position="98"/>
    </location>
</feature>
<feature type="region of interest" description="Disordered" evidence="1">
    <location>
        <begin position="879"/>
        <end position="903"/>
    </location>
</feature>
<keyword evidence="2" id="KW-1133">Transmembrane helix</keyword>
<evidence type="ECO:0000256" key="2">
    <source>
        <dbReference type="SAM" id="Phobius"/>
    </source>
</evidence>
<protein>
    <submittedName>
        <fullName evidence="3">Uncharacterized protein</fullName>
    </submittedName>
</protein>
<gene>
    <name evidence="3" type="ORF">B0T22DRAFT_506163</name>
</gene>
<keyword evidence="2" id="KW-0472">Membrane</keyword>
<evidence type="ECO:0000256" key="1">
    <source>
        <dbReference type="SAM" id="MobiDB-lite"/>
    </source>
</evidence>
<feature type="region of interest" description="Disordered" evidence="1">
    <location>
        <begin position="917"/>
        <end position="936"/>
    </location>
</feature>
<feature type="region of interest" description="Disordered" evidence="1">
    <location>
        <begin position="742"/>
        <end position="768"/>
    </location>
</feature>
<feature type="compositionally biased region" description="Polar residues" evidence="1">
    <location>
        <begin position="814"/>
        <end position="834"/>
    </location>
</feature>
<feature type="compositionally biased region" description="Low complexity" evidence="1">
    <location>
        <begin position="313"/>
        <end position="324"/>
    </location>
</feature>
<feature type="compositionally biased region" description="Low complexity" evidence="1">
    <location>
        <begin position="835"/>
        <end position="848"/>
    </location>
</feature>
<dbReference type="AlphaFoldDB" id="A0AAE0XIX0"/>
<feature type="region of interest" description="Disordered" evidence="1">
    <location>
        <begin position="298"/>
        <end position="325"/>
    </location>
</feature>
<feature type="region of interest" description="Disordered" evidence="1">
    <location>
        <begin position="805"/>
        <end position="866"/>
    </location>
</feature>
<feature type="compositionally biased region" description="Polar residues" evidence="1">
    <location>
        <begin position="55"/>
        <end position="67"/>
    </location>
</feature>
<organism evidence="3 4">
    <name type="scientific">Podospora appendiculata</name>
    <dbReference type="NCBI Taxonomy" id="314037"/>
    <lineage>
        <taxon>Eukaryota</taxon>
        <taxon>Fungi</taxon>
        <taxon>Dikarya</taxon>
        <taxon>Ascomycota</taxon>
        <taxon>Pezizomycotina</taxon>
        <taxon>Sordariomycetes</taxon>
        <taxon>Sordariomycetidae</taxon>
        <taxon>Sordariales</taxon>
        <taxon>Podosporaceae</taxon>
        <taxon>Podospora</taxon>
    </lineage>
</organism>
<evidence type="ECO:0000313" key="4">
    <source>
        <dbReference type="Proteomes" id="UP001270362"/>
    </source>
</evidence>
<feature type="transmembrane region" description="Helical" evidence="2">
    <location>
        <begin position="1035"/>
        <end position="1058"/>
    </location>
</feature>
<feature type="transmembrane region" description="Helical" evidence="2">
    <location>
        <begin position="989"/>
        <end position="1008"/>
    </location>
</feature>
<feature type="compositionally biased region" description="Basic and acidic residues" evidence="1">
    <location>
        <begin position="209"/>
        <end position="254"/>
    </location>
</feature>
<reference evidence="3" key="1">
    <citation type="journal article" date="2023" name="Mol. Phylogenet. Evol.">
        <title>Genome-scale phylogeny and comparative genomics of the fungal order Sordariales.</title>
        <authorList>
            <person name="Hensen N."/>
            <person name="Bonometti L."/>
            <person name="Westerberg I."/>
            <person name="Brannstrom I.O."/>
            <person name="Guillou S."/>
            <person name="Cros-Aarteil S."/>
            <person name="Calhoun S."/>
            <person name="Haridas S."/>
            <person name="Kuo A."/>
            <person name="Mondo S."/>
            <person name="Pangilinan J."/>
            <person name="Riley R."/>
            <person name="LaButti K."/>
            <person name="Andreopoulos B."/>
            <person name="Lipzen A."/>
            <person name="Chen C."/>
            <person name="Yan M."/>
            <person name="Daum C."/>
            <person name="Ng V."/>
            <person name="Clum A."/>
            <person name="Steindorff A."/>
            <person name="Ohm R.A."/>
            <person name="Martin F."/>
            <person name="Silar P."/>
            <person name="Natvig D.O."/>
            <person name="Lalanne C."/>
            <person name="Gautier V."/>
            <person name="Ament-Velasquez S.L."/>
            <person name="Kruys A."/>
            <person name="Hutchinson M.I."/>
            <person name="Powell A.J."/>
            <person name="Barry K."/>
            <person name="Miller A.N."/>
            <person name="Grigoriev I.V."/>
            <person name="Debuchy R."/>
            <person name="Gladieux P."/>
            <person name="Hiltunen Thoren M."/>
            <person name="Johannesson H."/>
        </authorList>
    </citation>
    <scope>NUCLEOTIDE SEQUENCE</scope>
    <source>
        <strain evidence="3">CBS 314.62</strain>
    </source>
</reference>
<feature type="region of interest" description="Disordered" evidence="1">
    <location>
        <begin position="1"/>
        <end position="39"/>
    </location>
</feature>
<sequence>MSGKSHTGLEDCHPLPWATPESSMEVLPSNKARSLTPKGHMFTNLGDAHQAITSRLASRSTHRTTSNPSSQGSVGSLPSSVDVFNSTSSPPSDQVPTGEHMELARANDPVNGRCLTSSFKHRYQTAKHDDGSIHASALALPTDITPASAPASAPAPAFLGGNGPQKGTSNDSFRGPMDSRAPRETGSTVENIYKQYLPSSPNDSSSSTEDPRLAADSRADLSEKDNRRSRGSDEASVHDEGIDTHYRLENKRDTQSLQHSKTTEPVEPSKNRWQMYFSAGDVPETPLPELPMLEGSRRQSLAVPNNGRDHPISAGPSLSSASDSQELLNGAVGDAQDEEDHMEHGPVAFPPRDQSKYYRAAHESAQDNDELIVHPALQQSLRERLQLESGNACGLSNAGFSSGGLTSDSDDDPFRYDRGSYTLFLQPSREREVSVALHRNATICTPETSPRREANVPPVPPVPQLHFREPVKAPSEAAKSKNPFFKKLDLQLYQKGDIEHDWDVIEDPNQVKVTVQTAPGISSPPARPDSGQGVDNAGILSLPVNGLTQESRHAIMSEGGDWETVGTDVGGFDSNRACASSSSFTGNRVVKTTGSSIADYSDDGAWPVASFDGFSSAERILQHPTNGDAPSSRHLRTLKDTGRPIFLPKPRIHRVNGYPQNSCRLFTDPTSTTSGASAREYLVDKVTAPFRSNSARKLLYNRQNPYGAIDESSKFKFRGSFRSTNSDEKGAEEVEIVANKAEQRQSRYDKRNSRRPETPAQRVSFMDGQEKSYAQADESFGPESPVQFSFPLISLPEAARLQALRRESGEEDQTFTSSFRTRKNSSVVSSRATQRTTPLTPRATLTKPKPAHSRRPTTPFGIPDNGGLFPNLVTAYTDPRSSGYGEEGLHASPLSSRSSPIRGRSLFPRSCRNPFGSIHESMRSSSSSPRRASITHPPHLYLRDRRNQLRHANEEPDLYGIANLNFGSPYGTPSEDAYLSWQARKTRRFYYYIMCAMCIFPFTFPLAYRGAFDSALSWYTKGEVASMNRRQRRNVLVLGIFISCLWLCAIAVTVTLLASRSNKGSRD</sequence>
<feature type="compositionally biased region" description="Low complexity" evidence="1">
    <location>
        <begin position="147"/>
        <end position="157"/>
    </location>
</feature>
<keyword evidence="2" id="KW-0812">Transmembrane</keyword>
<dbReference type="Proteomes" id="UP001270362">
    <property type="component" value="Unassembled WGS sequence"/>
</dbReference>
<feature type="region of interest" description="Disordered" evidence="1">
    <location>
        <begin position="147"/>
        <end position="271"/>
    </location>
</feature>
<feature type="compositionally biased region" description="Polar residues" evidence="1">
    <location>
        <begin position="82"/>
        <end position="95"/>
    </location>
</feature>
<proteinExistence type="predicted"/>
<reference evidence="3" key="2">
    <citation type="submission" date="2023-06" db="EMBL/GenBank/DDBJ databases">
        <authorList>
            <consortium name="Lawrence Berkeley National Laboratory"/>
            <person name="Haridas S."/>
            <person name="Hensen N."/>
            <person name="Bonometti L."/>
            <person name="Westerberg I."/>
            <person name="Brannstrom I.O."/>
            <person name="Guillou S."/>
            <person name="Cros-Aarteil S."/>
            <person name="Calhoun S."/>
            <person name="Kuo A."/>
            <person name="Mondo S."/>
            <person name="Pangilinan J."/>
            <person name="Riley R."/>
            <person name="Labutti K."/>
            <person name="Andreopoulos B."/>
            <person name="Lipzen A."/>
            <person name="Chen C."/>
            <person name="Yanf M."/>
            <person name="Daum C."/>
            <person name="Ng V."/>
            <person name="Clum A."/>
            <person name="Steindorff A."/>
            <person name="Ohm R."/>
            <person name="Martin F."/>
            <person name="Silar P."/>
            <person name="Natvig D."/>
            <person name="Lalanne C."/>
            <person name="Gautier V."/>
            <person name="Ament-Velasquez S.L."/>
            <person name="Kruys A."/>
            <person name="Hutchinson M.I."/>
            <person name="Powell A.J."/>
            <person name="Barry K."/>
            <person name="Miller A.N."/>
            <person name="Grigoriev I.V."/>
            <person name="Debuchy R."/>
            <person name="Gladieux P."/>
            <person name="Thoren M.H."/>
            <person name="Johannesson H."/>
        </authorList>
    </citation>
    <scope>NUCLEOTIDE SEQUENCE</scope>
    <source>
        <strain evidence="3">CBS 314.62</strain>
    </source>
</reference>
<evidence type="ECO:0000313" key="3">
    <source>
        <dbReference type="EMBL" id="KAK3694026.1"/>
    </source>
</evidence>
<dbReference type="EMBL" id="JAULSO010000001">
    <property type="protein sequence ID" value="KAK3694026.1"/>
    <property type="molecule type" value="Genomic_DNA"/>
</dbReference>
<comment type="caution">
    <text evidence="3">The sequence shown here is derived from an EMBL/GenBank/DDBJ whole genome shotgun (WGS) entry which is preliminary data.</text>
</comment>
<accession>A0AAE0XIX0</accession>
<name>A0AAE0XIX0_9PEZI</name>
<keyword evidence="4" id="KW-1185">Reference proteome</keyword>